<dbReference type="KEGG" id="hlt:I7X12_02810"/>
<keyword evidence="3" id="KW-0479">Metal-binding</keyword>
<dbReference type="OrthoDB" id="145826at2157"/>
<dbReference type="GO" id="GO:0042597">
    <property type="term" value="C:periplasmic space"/>
    <property type="evidence" value="ECO:0007669"/>
    <property type="project" value="InterPro"/>
</dbReference>
<dbReference type="GeneID" id="60587389"/>
<protein>
    <submittedName>
        <fullName evidence="8">DMSO reductase</fullName>
    </submittedName>
</protein>
<dbReference type="Gene3D" id="2.60.40.1190">
    <property type="match status" value="1"/>
</dbReference>
<evidence type="ECO:0000313" key="9">
    <source>
        <dbReference type="Proteomes" id="UP000595001"/>
    </source>
</evidence>
<dbReference type="Pfam" id="PF09459">
    <property type="entry name" value="EB_dh"/>
    <property type="match status" value="1"/>
</dbReference>
<name>A0A7T3FZN5_9EURY</name>
<keyword evidence="5" id="KW-0408">Iron</keyword>
<gene>
    <name evidence="8" type="ORF">I7X12_02810</name>
</gene>
<dbReference type="EMBL" id="CP065856">
    <property type="protein sequence ID" value="QPV63581.1"/>
    <property type="molecule type" value="Genomic_DNA"/>
</dbReference>
<evidence type="ECO:0000256" key="2">
    <source>
        <dbReference type="ARBA" id="ARBA00022617"/>
    </source>
</evidence>
<keyword evidence="4" id="KW-0249">Electron transport</keyword>
<evidence type="ECO:0000313" key="8">
    <source>
        <dbReference type="EMBL" id="QPV63581.1"/>
    </source>
</evidence>
<dbReference type="NCBIfam" id="TIGR03477">
    <property type="entry name" value="DMSO_red_II_gam"/>
    <property type="match status" value="1"/>
</dbReference>
<keyword evidence="1" id="KW-0813">Transport</keyword>
<dbReference type="SMART" id="SM00887">
    <property type="entry name" value="EB_dh"/>
    <property type="match status" value="1"/>
</dbReference>
<evidence type="ECO:0000256" key="6">
    <source>
        <dbReference type="SAM" id="MobiDB-lite"/>
    </source>
</evidence>
<evidence type="ECO:0000256" key="4">
    <source>
        <dbReference type="ARBA" id="ARBA00022982"/>
    </source>
</evidence>
<reference evidence="8 9" key="1">
    <citation type="submission" date="2020-12" db="EMBL/GenBank/DDBJ databases">
        <title>Halosimplex halophilum sp. nov. and Halosimplex salinum sp. nov., two new members of the genus Halosimplex.</title>
        <authorList>
            <person name="Cui H.L."/>
        </authorList>
    </citation>
    <scope>NUCLEOTIDE SEQUENCE [LARGE SCALE GENOMIC DNA]</scope>
    <source>
        <strain evidence="8 9">YGH94</strain>
    </source>
</reference>
<dbReference type="AlphaFoldDB" id="A0A7T3FZN5"/>
<dbReference type="InterPro" id="IPR019020">
    <property type="entry name" value="Cyt-c552/DMSO_Rdtase_haem-bd"/>
</dbReference>
<feature type="region of interest" description="Disordered" evidence="6">
    <location>
        <begin position="40"/>
        <end position="60"/>
    </location>
</feature>
<evidence type="ECO:0000259" key="7">
    <source>
        <dbReference type="SMART" id="SM00887"/>
    </source>
</evidence>
<dbReference type="RefSeq" id="WP_198062370.1">
    <property type="nucleotide sequence ID" value="NZ_CP065856.1"/>
</dbReference>
<dbReference type="Proteomes" id="UP000595001">
    <property type="component" value="Chromosome"/>
</dbReference>
<organism evidence="8 9">
    <name type="scientific">Halosimplex litoreum</name>
    <dbReference type="NCBI Taxonomy" id="1198301"/>
    <lineage>
        <taxon>Archaea</taxon>
        <taxon>Methanobacteriati</taxon>
        <taxon>Methanobacteriota</taxon>
        <taxon>Stenosarchaea group</taxon>
        <taxon>Halobacteria</taxon>
        <taxon>Halobacteriales</taxon>
        <taxon>Haloarculaceae</taxon>
        <taxon>Halosimplex</taxon>
    </lineage>
</organism>
<keyword evidence="2" id="KW-0349">Heme</keyword>
<evidence type="ECO:0000256" key="5">
    <source>
        <dbReference type="ARBA" id="ARBA00023004"/>
    </source>
</evidence>
<evidence type="ECO:0000256" key="3">
    <source>
        <dbReference type="ARBA" id="ARBA00022723"/>
    </source>
</evidence>
<feature type="domain" description="Cytochrome c-552/DMSO reductase-like haem-binding" evidence="7">
    <location>
        <begin position="58"/>
        <end position="231"/>
    </location>
</feature>
<dbReference type="GO" id="GO:0046872">
    <property type="term" value="F:metal ion binding"/>
    <property type="evidence" value="ECO:0007669"/>
    <property type="project" value="UniProtKB-KW"/>
</dbReference>
<evidence type="ECO:0000256" key="1">
    <source>
        <dbReference type="ARBA" id="ARBA00022448"/>
    </source>
</evidence>
<dbReference type="GO" id="GO:0020037">
    <property type="term" value="F:heme binding"/>
    <property type="evidence" value="ECO:0007669"/>
    <property type="project" value="InterPro"/>
</dbReference>
<sequence length="280" mass="29483">MAPERRPSNSPDRSWLGVVALVVLAVVGAAVLPTLTSARPANEVPVGDVGANATDPTAESWTGVPSVELALASAPSGLPGASNVSTTTAQVRTATNDSHVFVRVSWPDATADRNASDLREFPDAVAVQLPENESARPPIAMGGTSNRVNVWYWTGTSRTEELLAGGAGTTTSFDRSAVDTEAVREDGEWHVAFTREAEMGGNRTDLSGERDVDVAVAVWNGSYGERAGRKAVSEWQYLAMGPGPQGPPYETILWTVAGLAVLFVSVVTIEGVRRTRGEPA</sequence>
<accession>A0A7T3FZN5</accession>
<dbReference type="InterPro" id="IPR017838">
    <property type="entry name" value="DMSO_Rdtase_II_haem_b-bd_su"/>
</dbReference>
<keyword evidence="9" id="KW-1185">Reference proteome</keyword>
<proteinExistence type="predicted"/>